<feature type="region of interest" description="Disordered" evidence="1">
    <location>
        <begin position="83"/>
        <end position="110"/>
    </location>
</feature>
<comment type="caution">
    <text evidence="2">The sequence shown here is derived from an EMBL/GenBank/DDBJ whole genome shotgun (WGS) entry which is preliminary data.</text>
</comment>
<protein>
    <submittedName>
        <fullName evidence="2">Uncharacterized protein</fullName>
    </submittedName>
</protein>
<evidence type="ECO:0000256" key="1">
    <source>
        <dbReference type="SAM" id="MobiDB-lite"/>
    </source>
</evidence>
<feature type="compositionally biased region" description="Basic and acidic residues" evidence="1">
    <location>
        <begin position="22"/>
        <end position="40"/>
    </location>
</feature>
<feature type="compositionally biased region" description="Basic residues" evidence="1">
    <location>
        <begin position="11"/>
        <end position="21"/>
    </location>
</feature>
<accession>A0A176VTB8</accession>
<proteinExistence type="predicted"/>
<feature type="compositionally biased region" description="Low complexity" evidence="1">
    <location>
        <begin position="1"/>
        <end position="10"/>
    </location>
</feature>
<keyword evidence="3" id="KW-1185">Reference proteome</keyword>
<evidence type="ECO:0000313" key="3">
    <source>
        <dbReference type="Proteomes" id="UP000077202"/>
    </source>
</evidence>
<organism evidence="2 3">
    <name type="scientific">Marchantia polymorpha subsp. ruderalis</name>
    <dbReference type="NCBI Taxonomy" id="1480154"/>
    <lineage>
        <taxon>Eukaryota</taxon>
        <taxon>Viridiplantae</taxon>
        <taxon>Streptophyta</taxon>
        <taxon>Embryophyta</taxon>
        <taxon>Marchantiophyta</taxon>
        <taxon>Marchantiopsida</taxon>
        <taxon>Marchantiidae</taxon>
        <taxon>Marchantiales</taxon>
        <taxon>Marchantiaceae</taxon>
        <taxon>Marchantia</taxon>
    </lineage>
</organism>
<gene>
    <name evidence="2" type="ORF">AXG93_4316s1130</name>
</gene>
<evidence type="ECO:0000313" key="2">
    <source>
        <dbReference type="EMBL" id="OAE23582.1"/>
    </source>
</evidence>
<dbReference type="EMBL" id="LVLJ01002823">
    <property type="protein sequence ID" value="OAE23582.1"/>
    <property type="molecule type" value="Genomic_DNA"/>
</dbReference>
<name>A0A176VTB8_MARPO</name>
<dbReference type="Proteomes" id="UP000077202">
    <property type="component" value="Unassembled WGS sequence"/>
</dbReference>
<sequence>MLQQWQWQQPHSHHRQPRREKRKVEDEVVVRHCAEAEGGRKRPQSVRYGHSRREPQQQQQQHGMGWVLQQLLLQEVFNVKGSREQADSQDYENKRARSINRAAGGAAGKR</sequence>
<feature type="compositionally biased region" description="Basic and acidic residues" evidence="1">
    <location>
        <begin position="83"/>
        <end position="95"/>
    </location>
</feature>
<feature type="region of interest" description="Disordered" evidence="1">
    <location>
        <begin position="1"/>
        <end position="63"/>
    </location>
</feature>
<reference evidence="2" key="1">
    <citation type="submission" date="2016-03" db="EMBL/GenBank/DDBJ databases">
        <title>Mechanisms controlling the formation of the plant cell surface in tip-growing cells are functionally conserved among land plants.</title>
        <authorList>
            <person name="Honkanen S."/>
            <person name="Jones V.A."/>
            <person name="Morieri G."/>
            <person name="Champion C."/>
            <person name="Hetherington A.J."/>
            <person name="Kelly S."/>
            <person name="Saint-Marcoux D."/>
            <person name="Proust H."/>
            <person name="Prescott H."/>
            <person name="Dolan L."/>
        </authorList>
    </citation>
    <scope>NUCLEOTIDE SEQUENCE [LARGE SCALE GENOMIC DNA]</scope>
    <source>
        <tissue evidence="2">Whole gametophyte</tissue>
    </source>
</reference>
<dbReference type="AlphaFoldDB" id="A0A176VTB8"/>